<dbReference type="RefSeq" id="WP_017181202.1">
    <property type="nucleotide sequence ID" value="NZ_CP022745.1"/>
</dbReference>
<sequence length="445" mass="48924">MYYLITDQRSDRPVEMTPAVKLTRSLRNAMLLVGILVFVLGGLAAFLPMASAVIGSGEVTVESRIRQIGHPTGGVIKDLPVREGQHVKKGQLLMALDNRVSSASAAMTGANIDQLEAREARLIAERDGLPSIIFPASLRARAKDPAVAEIMRVEQRAFAFRRASRGGQEAQVQERIRQTQTQIAGFDDQVVSLQKQAELMDDQLAATRMLWEKRYTTLDKLRSLERAAIAAHSSVADARVQAAQARARLSEISQQGISITSDLSGQAGTDLATVQSQLIELRRNNITAITDDERNAIRAPSDGVVDKIKFATIGGIVPAGETLIELIPDGDDMEVTARISIADIDQVSPGQPAMLRFSAFNMRTTPEIAGTVVYVSGDRRTDERNGMPYYVTRVQVTKDELKKLDGLKLKPGMPVETFIKTGERSMLSYLVKPLRDQLYRAFRHD</sequence>
<dbReference type="GO" id="GO:0009306">
    <property type="term" value="P:protein secretion"/>
    <property type="evidence" value="ECO:0007669"/>
    <property type="project" value="InterPro"/>
</dbReference>
<keyword evidence="8 9" id="KW-0472">Membrane</keyword>
<feature type="domain" description="AprE-like beta-barrel" evidence="11">
    <location>
        <begin position="334"/>
        <end position="422"/>
    </location>
</feature>
<dbReference type="PROSITE" id="PS00543">
    <property type="entry name" value="HLYD_FAMILY"/>
    <property type="match status" value="1"/>
</dbReference>
<dbReference type="Gene3D" id="2.40.50.100">
    <property type="match status" value="1"/>
</dbReference>
<evidence type="ECO:0000256" key="5">
    <source>
        <dbReference type="ARBA" id="ARBA00022519"/>
    </source>
</evidence>
<dbReference type="Proteomes" id="UP000217141">
    <property type="component" value="Chromosome I"/>
</dbReference>
<organism evidence="12 13">
    <name type="scientific">Sphingobium xenophagum</name>
    <dbReference type="NCBI Taxonomy" id="121428"/>
    <lineage>
        <taxon>Bacteria</taxon>
        <taxon>Pseudomonadati</taxon>
        <taxon>Pseudomonadota</taxon>
        <taxon>Alphaproteobacteria</taxon>
        <taxon>Sphingomonadales</taxon>
        <taxon>Sphingomonadaceae</taxon>
        <taxon>Sphingobium</taxon>
    </lineage>
</organism>
<evidence type="ECO:0000259" key="11">
    <source>
        <dbReference type="Pfam" id="PF26002"/>
    </source>
</evidence>
<protein>
    <recommendedName>
        <fullName evidence="9">Membrane fusion protein (MFP) family protein</fullName>
    </recommendedName>
</protein>
<evidence type="ECO:0000259" key="10">
    <source>
        <dbReference type="Pfam" id="PF25994"/>
    </source>
</evidence>
<evidence type="ECO:0000313" key="12">
    <source>
        <dbReference type="EMBL" id="ASY43787.1"/>
    </source>
</evidence>
<keyword evidence="7 9" id="KW-1133">Transmembrane helix</keyword>
<dbReference type="InterPro" id="IPR006144">
    <property type="entry name" value="Secretion_HlyD_CS"/>
</dbReference>
<evidence type="ECO:0000256" key="7">
    <source>
        <dbReference type="ARBA" id="ARBA00022989"/>
    </source>
</evidence>
<dbReference type="Gene3D" id="2.40.30.170">
    <property type="match status" value="1"/>
</dbReference>
<keyword evidence="6 9" id="KW-0812">Transmembrane</keyword>
<dbReference type="InterPro" id="IPR050739">
    <property type="entry name" value="MFP"/>
</dbReference>
<comment type="similarity">
    <text evidence="2 9">Belongs to the membrane fusion protein (MFP) (TC 8.A.1) family.</text>
</comment>
<dbReference type="KEGG" id="shyd:CJD35_04455"/>
<dbReference type="AlphaFoldDB" id="A0A249MRM8"/>
<evidence type="ECO:0000256" key="2">
    <source>
        <dbReference type="ARBA" id="ARBA00009477"/>
    </source>
</evidence>
<comment type="subcellular location">
    <subcellularLocation>
        <location evidence="1 9">Cell inner membrane</location>
        <topology evidence="1 9">Single-pass membrane protein</topology>
    </subcellularLocation>
</comment>
<evidence type="ECO:0000256" key="4">
    <source>
        <dbReference type="ARBA" id="ARBA00022475"/>
    </source>
</evidence>
<evidence type="ECO:0000256" key="6">
    <source>
        <dbReference type="ARBA" id="ARBA00022692"/>
    </source>
</evidence>
<dbReference type="PANTHER" id="PTHR30386">
    <property type="entry name" value="MEMBRANE FUSION SUBUNIT OF EMRAB-TOLC MULTIDRUG EFFLUX PUMP"/>
    <property type="match status" value="1"/>
</dbReference>
<evidence type="ECO:0000256" key="1">
    <source>
        <dbReference type="ARBA" id="ARBA00004377"/>
    </source>
</evidence>
<gene>
    <name evidence="12" type="ORF">CJD35_04455</name>
</gene>
<proteinExistence type="inferred from homology"/>
<keyword evidence="3 9" id="KW-0813">Transport</keyword>
<reference evidence="12 13" key="1">
    <citation type="submission" date="2017-08" db="EMBL/GenBank/DDBJ databases">
        <title>Whole Genome Sequence of Sphingobium hydrophobicum C1: Insights into Adaption to the Electronic-waste Contaminated Sediment.</title>
        <authorList>
            <person name="Song D."/>
            <person name="Chen X."/>
            <person name="Xu M."/>
        </authorList>
    </citation>
    <scope>NUCLEOTIDE SEQUENCE [LARGE SCALE GENOMIC DNA]</scope>
    <source>
        <strain evidence="12 13">C1</strain>
    </source>
</reference>
<evidence type="ECO:0000256" key="8">
    <source>
        <dbReference type="ARBA" id="ARBA00023136"/>
    </source>
</evidence>
<keyword evidence="5 9" id="KW-0997">Cell inner membrane</keyword>
<feature type="domain" description="AprE-like long alpha-helical hairpin" evidence="10">
    <location>
        <begin position="103"/>
        <end position="284"/>
    </location>
</feature>
<feature type="transmembrane region" description="Helical" evidence="9">
    <location>
        <begin position="31"/>
        <end position="54"/>
    </location>
</feature>
<evidence type="ECO:0000256" key="9">
    <source>
        <dbReference type="RuleBase" id="RU365093"/>
    </source>
</evidence>
<dbReference type="InterPro" id="IPR058781">
    <property type="entry name" value="HH_AprE-like"/>
</dbReference>
<dbReference type="NCBIfam" id="TIGR01843">
    <property type="entry name" value="type_I_hlyD"/>
    <property type="match status" value="1"/>
</dbReference>
<dbReference type="Pfam" id="PF25994">
    <property type="entry name" value="HH_AprE"/>
    <property type="match status" value="1"/>
</dbReference>
<accession>A0A249MRM8</accession>
<name>A0A249MRM8_SPHXE</name>
<dbReference type="PRINTS" id="PR01490">
    <property type="entry name" value="RTXTOXIND"/>
</dbReference>
<dbReference type="EMBL" id="CP022745">
    <property type="protein sequence ID" value="ASY43787.1"/>
    <property type="molecule type" value="Genomic_DNA"/>
</dbReference>
<dbReference type="PANTHER" id="PTHR30386:SF17">
    <property type="entry name" value="ALKALINE PROTEASE SECRETION PROTEIN APRE"/>
    <property type="match status" value="1"/>
</dbReference>
<dbReference type="InterPro" id="IPR010129">
    <property type="entry name" value="T1SS_HlyD"/>
</dbReference>
<dbReference type="GO" id="GO:0005886">
    <property type="term" value="C:plasma membrane"/>
    <property type="evidence" value="ECO:0007669"/>
    <property type="project" value="UniProtKB-SubCell"/>
</dbReference>
<evidence type="ECO:0000256" key="3">
    <source>
        <dbReference type="ARBA" id="ARBA00022448"/>
    </source>
</evidence>
<dbReference type="InterPro" id="IPR058982">
    <property type="entry name" value="Beta-barrel_AprE"/>
</dbReference>
<dbReference type="Pfam" id="PF26002">
    <property type="entry name" value="Beta-barrel_AprE"/>
    <property type="match status" value="1"/>
</dbReference>
<keyword evidence="4 9" id="KW-1003">Cell membrane</keyword>
<evidence type="ECO:0000313" key="13">
    <source>
        <dbReference type="Proteomes" id="UP000217141"/>
    </source>
</evidence>